<dbReference type="PROSITE" id="PS50011">
    <property type="entry name" value="PROTEIN_KINASE_DOM"/>
    <property type="match status" value="1"/>
</dbReference>
<dbReference type="Gene3D" id="1.10.510.10">
    <property type="entry name" value="Transferase(Phosphotransferase) domain 1"/>
    <property type="match status" value="1"/>
</dbReference>
<evidence type="ECO:0000256" key="4">
    <source>
        <dbReference type="ARBA" id="ARBA00022777"/>
    </source>
</evidence>
<dbReference type="Proteomes" id="UP000786811">
    <property type="component" value="Unassembled WGS sequence"/>
</dbReference>
<dbReference type="InterPro" id="IPR008271">
    <property type="entry name" value="Ser/Thr_kinase_AS"/>
</dbReference>
<evidence type="ECO:0000256" key="1">
    <source>
        <dbReference type="ARBA" id="ARBA00022527"/>
    </source>
</evidence>
<gene>
    <name evidence="7" type="ORF">HICCMSTLAB_LOCUS14107</name>
</gene>
<keyword evidence="3" id="KW-0547">Nucleotide-binding</keyword>
<accession>A0A8J2HUR0</accession>
<sequence>MEYFKSTTLSSYISKVSTTLDYGIKKNRNYFISSQICKALAYLHNLTPSILHKDIKPENILINEELVIKVCDLGL</sequence>
<evidence type="ECO:0000256" key="5">
    <source>
        <dbReference type="ARBA" id="ARBA00022840"/>
    </source>
</evidence>
<keyword evidence="5" id="KW-0067">ATP-binding</keyword>
<dbReference type="Pfam" id="PF00069">
    <property type="entry name" value="Pkinase"/>
    <property type="match status" value="1"/>
</dbReference>
<keyword evidence="8" id="KW-1185">Reference proteome</keyword>
<evidence type="ECO:0000313" key="8">
    <source>
        <dbReference type="Proteomes" id="UP000786811"/>
    </source>
</evidence>
<evidence type="ECO:0000256" key="2">
    <source>
        <dbReference type="ARBA" id="ARBA00022679"/>
    </source>
</evidence>
<protein>
    <submittedName>
        <fullName evidence="7">Similar to sps1: Probable serine/threonine-protein kinase Sps1 (Caldanaerobacter subterraneus subsp. tengcongensis (Strain DSM 15242 / JCM 11007 / NBRC 100824 / MB4))</fullName>
    </submittedName>
</protein>
<dbReference type="AlphaFoldDB" id="A0A8J2HUR0"/>
<keyword evidence="4 7" id="KW-0418">Kinase</keyword>
<feature type="non-terminal residue" evidence="7">
    <location>
        <position position="75"/>
    </location>
</feature>
<organism evidence="7 8">
    <name type="scientific">Cotesia congregata</name>
    <name type="common">Parasitoid wasp</name>
    <name type="synonym">Apanteles congregatus</name>
    <dbReference type="NCBI Taxonomy" id="51543"/>
    <lineage>
        <taxon>Eukaryota</taxon>
        <taxon>Metazoa</taxon>
        <taxon>Ecdysozoa</taxon>
        <taxon>Arthropoda</taxon>
        <taxon>Hexapoda</taxon>
        <taxon>Insecta</taxon>
        <taxon>Pterygota</taxon>
        <taxon>Neoptera</taxon>
        <taxon>Endopterygota</taxon>
        <taxon>Hymenoptera</taxon>
        <taxon>Apocrita</taxon>
        <taxon>Ichneumonoidea</taxon>
        <taxon>Braconidae</taxon>
        <taxon>Microgastrinae</taxon>
        <taxon>Cotesia</taxon>
    </lineage>
</organism>
<dbReference type="GO" id="GO:0005524">
    <property type="term" value="F:ATP binding"/>
    <property type="evidence" value="ECO:0007669"/>
    <property type="project" value="UniProtKB-KW"/>
</dbReference>
<keyword evidence="1" id="KW-0723">Serine/threonine-protein kinase</keyword>
<evidence type="ECO:0000259" key="6">
    <source>
        <dbReference type="PROSITE" id="PS50011"/>
    </source>
</evidence>
<dbReference type="PROSITE" id="PS00108">
    <property type="entry name" value="PROTEIN_KINASE_ST"/>
    <property type="match status" value="1"/>
</dbReference>
<name>A0A8J2HUR0_COTCN</name>
<feature type="domain" description="Protein kinase" evidence="6">
    <location>
        <begin position="1"/>
        <end position="75"/>
    </location>
</feature>
<dbReference type="OrthoDB" id="7700243at2759"/>
<dbReference type="InterPro" id="IPR011009">
    <property type="entry name" value="Kinase-like_dom_sf"/>
</dbReference>
<dbReference type="PANTHER" id="PTHR24345:SF0">
    <property type="entry name" value="CELL CYCLE SERINE_THREONINE-PROTEIN KINASE CDC5_MSD2"/>
    <property type="match status" value="1"/>
</dbReference>
<evidence type="ECO:0000256" key="3">
    <source>
        <dbReference type="ARBA" id="ARBA00022741"/>
    </source>
</evidence>
<comment type="caution">
    <text evidence="7">The sequence shown here is derived from an EMBL/GenBank/DDBJ whole genome shotgun (WGS) entry which is preliminary data.</text>
</comment>
<proteinExistence type="predicted"/>
<dbReference type="GO" id="GO:0005634">
    <property type="term" value="C:nucleus"/>
    <property type="evidence" value="ECO:0007669"/>
    <property type="project" value="TreeGrafter"/>
</dbReference>
<reference evidence="7" key="1">
    <citation type="submission" date="2021-04" db="EMBL/GenBank/DDBJ databases">
        <authorList>
            <person name="Chebbi M.A.C M."/>
        </authorList>
    </citation>
    <scope>NUCLEOTIDE SEQUENCE</scope>
</reference>
<dbReference type="PANTHER" id="PTHR24345">
    <property type="entry name" value="SERINE/THREONINE-PROTEIN KINASE PLK"/>
    <property type="match status" value="1"/>
</dbReference>
<keyword evidence="2" id="KW-0808">Transferase</keyword>
<dbReference type="InterPro" id="IPR000719">
    <property type="entry name" value="Prot_kinase_dom"/>
</dbReference>
<evidence type="ECO:0000313" key="7">
    <source>
        <dbReference type="EMBL" id="CAG5110878.1"/>
    </source>
</evidence>
<dbReference type="GO" id="GO:0004674">
    <property type="term" value="F:protein serine/threonine kinase activity"/>
    <property type="evidence" value="ECO:0007669"/>
    <property type="project" value="UniProtKB-KW"/>
</dbReference>
<dbReference type="EMBL" id="CAJNRD030001893">
    <property type="protein sequence ID" value="CAG5110878.1"/>
    <property type="molecule type" value="Genomic_DNA"/>
</dbReference>
<dbReference type="SUPFAM" id="SSF56112">
    <property type="entry name" value="Protein kinase-like (PK-like)"/>
    <property type="match status" value="1"/>
</dbReference>